<feature type="compositionally biased region" description="Basic and acidic residues" evidence="1">
    <location>
        <begin position="388"/>
        <end position="403"/>
    </location>
</feature>
<keyword evidence="2" id="KW-0472">Membrane</keyword>
<comment type="caution">
    <text evidence="3">The sequence shown here is derived from an EMBL/GenBank/DDBJ whole genome shotgun (WGS) entry which is preliminary data.</text>
</comment>
<keyword evidence="2" id="KW-1133">Transmembrane helix</keyword>
<sequence length="403" mass="44422">MSQQPWPGPAWQNLSIDANCTAYGLYASWILDRANEPPIPAVLSFWHAVQNASTSVSSVLEWHEWARDHREDMAKSVGAQLETYPACRDPLCAAVNSEVPQTWWLVMFAVPAALITLHYTMALARFFVKLRKPALEDSPSIPSQGIFWRTSQAFSSTSSHIFSAAAVITLAIQSASLLALAFPSSQGTSPWSAFIIAGSFFLLASTLPLVIPTTQEKWFKGAVFASLFVLSTAGWAVSVSQSEEMFSDEADEFARICPYLLPHTGALQAAVFTTAGMVWMPPLFGICVLVLLCFFRCNSRRMWQATWVNTVARLAAALYGVVNLISLWAIIGTLAAYVNRVPESQGKPVWGVEQTLLIAVWAPPIAVLLQRFFSPNPRRGSEEVDGTLNEKTRGPESESFLRW</sequence>
<feature type="transmembrane region" description="Helical" evidence="2">
    <location>
        <begin position="161"/>
        <end position="185"/>
    </location>
</feature>
<feature type="transmembrane region" description="Helical" evidence="2">
    <location>
        <begin position="350"/>
        <end position="369"/>
    </location>
</feature>
<evidence type="ECO:0000256" key="2">
    <source>
        <dbReference type="SAM" id="Phobius"/>
    </source>
</evidence>
<dbReference type="OrthoDB" id="4582561at2759"/>
<protein>
    <submittedName>
        <fullName evidence="3">Uncharacterized protein</fullName>
    </submittedName>
</protein>
<gene>
    <name evidence="3" type="ORF">B0T11DRAFT_270074</name>
</gene>
<dbReference type="AlphaFoldDB" id="A0A8K0TN12"/>
<keyword evidence="2" id="KW-0812">Transmembrane</keyword>
<reference evidence="3" key="1">
    <citation type="journal article" date="2021" name="Nat. Commun.">
        <title>Genetic determinants of endophytism in the Arabidopsis root mycobiome.</title>
        <authorList>
            <person name="Mesny F."/>
            <person name="Miyauchi S."/>
            <person name="Thiergart T."/>
            <person name="Pickel B."/>
            <person name="Atanasova L."/>
            <person name="Karlsson M."/>
            <person name="Huettel B."/>
            <person name="Barry K.W."/>
            <person name="Haridas S."/>
            <person name="Chen C."/>
            <person name="Bauer D."/>
            <person name="Andreopoulos W."/>
            <person name="Pangilinan J."/>
            <person name="LaButti K."/>
            <person name="Riley R."/>
            <person name="Lipzen A."/>
            <person name="Clum A."/>
            <person name="Drula E."/>
            <person name="Henrissat B."/>
            <person name="Kohler A."/>
            <person name="Grigoriev I.V."/>
            <person name="Martin F.M."/>
            <person name="Hacquard S."/>
        </authorList>
    </citation>
    <scope>NUCLEOTIDE SEQUENCE</scope>
    <source>
        <strain evidence="3">MPI-CAGE-AT-0016</strain>
    </source>
</reference>
<organism evidence="3 4">
    <name type="scientific">Plectosphaerella cucumerina</name>
    <dbReference type="NCBI Taxonomy" id="40658"/>
    <lineage>
        <taxon>Eukaryota</taxon>
        <taxon>Fungi</taxon>
        <taxon>Dikarya</taxon>
        <taxon>Ascomycota</taxon>
        <taxon>Pezizomycotina</taxon>
        <taxon>Sordariomycetes</taxon>
        <taxon>Hypocreomycetidae</taxon>
        <taxon>Glomerellales</taxon>
        <taxon>Plectosphaerellaceae</taxon>
        <taxon>Plectosphaerella</taxon>
    </lineage>
</organism>
<dbReference type="Proteomes" id="UP000813385">
    <property type="component" value="Unassembled WGS sequence"/>
</dbReference>
<feature type="region of interest" description="Disordered" evidence="1">
    <location>
        <begin position="378"/>
        <end position="403"/>
    </location>
</feature>
<name>A0A8K0TN12_9PEZI</name>
<feature type="transmembrane region" description="Helical" evidence="2">
    <location>
        <begin position="191"/>
        <end position="211"/>
    </location>
</feature>
<evidence type="ECO:0000313" key="3">
    <source>
        <dbReference type="EMBL" id="KAH7375309.1"/>
    </source>
</evidence>
<dbReference type="EMBL" id="JAGPXD010000001">
    <property type="protein sequence ID" value="KAH7375309.1"/>
    <property type="molecule type" value="Genomic_DNA"/>
</dbReference>
<feature type="transmembrane region" description="Helical" evidence="2">
    <location>
        <begin position="269"/>
        <end position="295"/>
    </location>
</feature>
<evidence type="ECO:0000313" key="4">
    <source>
        <dbReference type="Proteomes" id="UP000813385"/>
    </source>
</evidence>
<proteinExistence type="predicted"/>
<feature type="transmembrane region" description="Helical" evidence="2">
    <location>
        <begin position="103"/>
        <end position="128"/>
    </location>
</feature>
<feature type="transmembrane region" description="Helical" evidence="2">
    <location>
        <begin position="316"/>
        <end position="338"/>
    </location>
</feature>
<keyword evidence="4" id="KW-1185">Reference proteome</keyword>
<evidence type="ECO:0000256" key="1">
    <source>
        <dbReference type="SAM" id="MobiDB-lite"/>
    </source>
</evidence>
<feature type="transmembrane region" description="Helical" evidence="2">
    <location>
        <begin position="218"/>
        <end position="237"/>
    </location>
</feature>
<accession>A0A8K0TN12</accession>